<gene>
    <name evidence="1" type="ORF">EKO04_000078</name>
</gene>
<proteinExistence type="predicted"/>
<comment type="caution">
    <text evidence="1">The sequence shown here is derived from an EMBL/GenBank/DDBJ whole genome shotgun (WGS) entry which is preliminary data.</text>
</comment>
<reference evidence="1" key="1">
    <citation type="submission" date="2018-12" db="EMBL/GenBank/DDBJ databases">
        <authorList>
            <person name="Syme R.A."/>
            <person name="Farfan-Caceres L."/>
            <person name="Lichtenzveig J."/>
        </authorList>
    </citation>
    <scope>NUCLEOTIDE SEQUENCE</scope>
    <source>
        <strain evidence="1">Al4</strain>
    </source>
</reference>
<evidence type="ECO:0000313" key="2">
    <source>
        <dbReference type="Proteomes" id="UP000651452"/>
    </source>
</evidence>
<dbReference type="Proteomes" id="UP000651452">
    <property type="component" value="Unassembled WGS sequence"/>
</dbReference>
<sequence>MCGGYIARVDKCSGDDALAPQLALQASQDAIEGYRDKIKAGWSAAIGGFAQDWEQLLPGFGNSAREPTFADEVECGRGVAFLIVPHTGGVISTP</sequence>
<protein>
    <submittedName>
        <fullName evidence="1">Uncharacterized protein</fullName>
    </submittedName>
</protein>
<name>A0A8H7JEZ2_9PLEO</name>
<dbReference type="EMBL" id="RZGK01000002">
    <property type="protein sequence ID" value="KAF9701583.1"/>
    <property type="molecule type" value="Genomic_DNA"/>
</dbReference>
<reference evidence="1" key="2">
    <citation type="submission" date="2020-09" db="EMBL/GenBank/DDBJ databases">
        <title>Reference genome assembly for Australian Ascochyta lentis isolate Al4.</title>
        <authorList>
            <person name="Lee R.C."/>
            <person name="Farfan-Caceres L.M."/>
            <person name="Debler J.W."/>
            <person name="Williams A.H."/>
            <person name="Henares B.M."/>
        </authorList>
    </citation>
    <scope>NUCLEOTIDE SEQUENCE</scope>
    <source>
        <strain evidence="1">Al4</strain>
    </source>
</reference>
<accession>A0A8H7JEZ2</accession>
<keyword evidence="2" id="KW-1185">Reference proteome</keyword>
<evidence type="ECO:0000313" key="1">
    <source>
        <dbReference type="EMBL" id="KAF9701583.1"/>
    </source>
</evidence>
<dbReference type="AlphaFoldDB" id="A0A8H7JEZ2"/>
<organism evidence="1 2">
    <name type="scientific">Ascochyta lentis</name>
    <dbReference type="NCBI Taxonomy" id="205686"/>
    <lineage>
        <taxon>Eukaryota</taxon>
        <taxon>Fungi</taxon>
        <taxon>Dikarya</taxon>
        <taxon>Ascomycota</taxon>
        <taxon>Pezizomycotina</taxon>
        <taxon>Dothideomycetes</taxon>
        <taxon>Pleosporomycetidae</taxon>
        <taxon>Pleosporales</taxon>
        <taxon>Pleosporineae</taxon>
        <taxon>Didymellaceae</taxon>
        <taxon>Ascochyta</taxon>
    </lineage>
</organism>